<dbReference type="EMBL" id="AQRC01000008">
    <property type="protein sequence ID" value="KFE34759.1"/>
    <property type="molecule type" value="Genomic_DNA"/>
</dbReference>
<keyword evidence="11" id="KW-0969">Cilium</keyword>
<evidence type="ECO:0000256" key="3">
    <source>
        <dbReference type="ARBA" id="ARBA00008281"/>
    </source>
</evidence>
<dbReference type="AlphaFoldDB" id="A0A085TVL2"/>
<keyword evidence="7 10" id="KW-0283">Flagellar rotation</keyword>
<dbReference type="GO" id="GO:0009425">
    <property type="term" value="C:bacterial-type flagellum basal body"/>
    <property type="evidence" value="ECO:0007669"/>
    <property type="project" value="InterPro"/>
</dbReference>
<gene>
    <name evidence="11" type="ORF">DW2_11156</name>
</gene>
<name>A0A085TVL2_9RHOB</name>
<dbReference type="PANTHER" id="PTHR35091">
    <property type="entry name" value="FLAGELLAR PROTEIN FLIL"/>
    <property type="match status" value="1"/>
</dbReference>
<evidence type="ECO:0000256" key="6">
    <source>
        <dbReference type="ARBA" id="ARBA00022692"/>
    </source>
</evidence>
<comment type="caution">
    <text evidence="11">The sequence shown here is derived from an EMBL/GenBank/DDBJ whole genome shotgun (WGS) entry which is preliminary data.</text>
</comment>
<comment type="similarity">
    <text evidence="3 10">Belongs to the FliL family.</text>
</comment>
<dbReference type="PATRIC" id="fig|1317124.6.peg.2257"/>
<dbReference type="GO" id="GO:0006935">
    <property type="term" value="P:chemotaxis"/>
    <property type="evidence" value="ECO:0007669"/>
    <property type="project" value="UniProtKB-KW"/>
</dbReference>
<dbReference type="STRING" id="1317124.DW2_11156"/>
<evidence type="ECO:0000256" key="10">
    <source>
        <dbReference type="RuleBase" id="RU364125"/>
    </source>
</evidence>
<dbReference type="PANTHER" id="PTHR35091:SF2">
    <property type="entry name" value="FLAGELLAR PROTEIN FLIL"/>
    <property type="match status" value="1"/>
</dbReference>
<evidence type="ECO:0000313" key="12">
    <source>
        <dbReference type="Proteomes" id="UP000028607"/>
    </source>
</evidence>
<dbReference type="GO" id="GO:0071978">
    <property type="term" value="P:bacterial-type flagellum-dependent swarming motility"/>
    <property type="evidence" value="ECO:0007669"/>
    <property type="project" value="TreeGrafter"/>
</dbReference>
<protein>
    <recommendedName>
        <fullName evidence="10">Flagellar protein FliL</fullName>
    </recommendedName>
</protein>
<keyword evidence="5 10" id="KW-0145">Chemotaxis</keyword>
<keyword evidence="11" id="KW-0966">Cell projection</keyword>
<evidence type="ECO:0000256" key="5">
    <source>
        <dbReference type="ARBA" id="ARBA00022500"/>
    </source>
</evidence>
<keyword evidence="4" id="KW-1003">Cell membrane</keyword>
<comment type="function">
    <text evidence="1 10">Controls the rotational direction of flagella during chemotaxis.</text>
</comment>
<proteinExistence type="inferred from homology"/>
<keyword evidence="8 10" id="KW-1133">Transmembrane helix</keyword>
<keyword evidence="10" id="KW-0997">Cell inner membrane</keyword>
<organism evidence="11 12">
    <name type="scientific">Thioclava atlantica</name>
    <dbReference type="NCBI Taxonomy" id="1317124"/>
    <lineage>
        <taxon>Bacteria</taxon>
        <taxon>Pseudomonadati</taxon>
        <taxon>Pseudomonadota</taxon>
        <taxon>Alphaproteobacteria</taxon>
        <taxon>Rhodobacterales</taxon>
        <taxon>Paracoccaceae</taxon>
        <taxon>Thioclava</taxon>
    </lineage>
</organism>
<dbReference type="Proteomes" id="UP000028607">
    <property type="component" value="Unassembled WGS sequence"/>
</dbReference>
<keyword evidence="12" id="KW-1185">Reference proteome</keyword>
<evidence type="ECO:0000256" key="4">
    <source>
        <dbReference type="ARBA" id="ARBA00022475"/>
    </source>
</evidence>
<feature type="transmembrane region" description="Helical" evidence="10">
    <location>
        <begin position="20"/>
        <end position="40"/>
    </location>
</feature>
<dbReference type="RefSeq" id="WP_038146479.1">
    <property type="nucleotide sequence ID" value="NZ_AQRC01000008.1"/>
</dbReference>
<evidence type="ECO:0000256" key="8">
    <source>
        <dbReference type="ARBA" id="ARBA00022989"/>
    </source>
</evidence>
<dbReference type="GO" id="GO:0005886">
    <property type="term" value="C:plasma membrane"/>
    <property type="evidence" value="ECO:0007669"/>
    <property type="project" value="UniProtKB-SubCell"/>
</dbReference>
<reference evidence="12" key="1">
    <citation type="submission" date="2013-04" db="EMBL/GenBank/DDBJ databases">
        <title>Thioclava sp. 13D2W-2 Genome Sequencing.</title>
        <authorList>
            <person name="Lai Q."/>
            <person name="Li G."/>
            <person name="Shao Z."/>
        </authorList>
    </citation>
    <scope>NUCLEOTIDE SEQUENCE [LARGE SCALE GENOMIC DNA]</scope>
    <source>
        <strain evidence="12">13D2W-2</strain>
    </source>
</reference>
<dbReference type="InterPro" id="IPR005503">
    <property type="entry name" value="FliL"/>
</dbReference>
<evidence type="ECO:0000256" key="9">
    <source>
        <dbReference type="ARBA" id="ARBA00023136"/>
    </source>
</evidence>
<keyword evidence="9 10" id="KW-0472">Membrane</keyword>
<evidence type="ECO:0000256" key="1">
    <source>
        <dbReference type="ARBA" id="ARBA00002254"/>
    </source>
</evidence>
<evidence type="ECO:0000313" key="11">
    <source>
        <dbReference type="EMBL" id="KFE34759.1"/>
    </source>
</evidence>
<dbReference type="Pfam" id="PF03748">
    <property type="entry name" value="FliL"/>
    <property type="match status" value="1"/>
</dbReference>
<keyword evidence="11" id="KW-0282">Flagellum</keyword>
<dbReference type="OrthoDB" id="7619358at2"/>
<comment type="subcellular location">
    <subcellularLocation>
        <location evidence="10">Cell inner membrane</location>
    </subcellularLocation>
    <subcellularLocation>
        <location evidence="2">Cell membrane</location>
        <topology evidence="2">Single-pass membrane protein</topology>
    </subcellularLocation>
</comment>
<dbReference type="eggNOG" id="COG1580">
    <property type="taxonomic scope" value="Bacteria"/>
</dbReference>
<keyword evidence="6 10" id="KW-0812">Transmembrane</keyword>
<evidence type="ECO:0000256" key="2">
    <source>
        <dbReference type="ARBA" id="ARBA00004162"/>
    </source>
</evidence>
<evidence type="ECO:0000256" key="7">
    <source>
        <dbReference type="ARBA" id="ARBA00022779"/>
    </source>
</evidence>
<reference evidence="11 12" key="2">
    <citation type="journal article" date="2015" name="Antonie Van Leeuwenhoek">
        <title>Thioclava indica sp. nov., isolated from surface seawater of the Indian Ocean.</title>
        <authorList>
            <person name="Liu Y."/>
            <person name="Lai Q."/>
            <person name="Du J."/>
            <person name="Xu H."/>
            <person name="Jiang L."/>
            <person name="Shao Z."/>
        </authorList>
    </citation>
    <scope>NUCLEOTIDE SEQUENCE [LARGE SCALE GENOMIC DNA]</scope>
    <source>
        <strain evidence="11 12">13D2W-2</strain>
    </source>
</reference>
<sequence length="164" mass="17923">MAVAEDAGAEAPQPKKSKLPFLIGVVLMLLLGGGGFYAVYSGKVLPHAAKEDAASGHDAHEADPLPDIAYVPLEPLTISLKDAGARHLRFVAQLEVPKAYEADVEHLKPRVMDVLNGYLRAVDVHLLEEPTAMMRLRAQMLRRIRLVAGDGRVRDLLIIEFVLN</sequence>
<accession>A0A085TVL2</accession>